<dbReference type="EMBL" id="MBFS01000292">
    <property type="protein sequence ID" value="PVV02988.1"/>
    <property type="molecule type" value="Genomic_DNA"/>
</dbReference>
<accession>A0A2T9Z1A7</accession>
<evidence type="ECO:0000313" key="1">
    <source>
        <dbReference type="EMBL" id="PVU98377.1"/>
    </source>
</evidence>
<gene>
    <name evidence="2" type="ORF">BB560_002546</name>
    <name evidence="1" type="ORF">BB560_005684</name>
</gene>
<reference evidence="1 3" key="1">
    <citation type="journal article" date="2018" name="MBio">
        <title>Comparative Genomics Reveals the Core Gene Toolbox for the Fungus-Insect Symbiosis.</title>
        <authorList>
            <person name="Wang Y."/>
            <person name="Stata M."/>
            <person name="Wang W."/>
            <person name="Stajich J.E."/>
            <person name="White M.M."/>
            <person name="Moncalvo J.M."/>
        </authorList>
    </citation>
    <scope>NUCLEOTIDE SEQUENCE [LARGE SCALE GENOMIC DNA]</scope>
    <source>
        <strain evidence="1 3">SC-DP-2</strain>
    </source>
</reference>
<organism evidence="1 3">
    <name type="scientific">Smittium megazygosporum</name>
    <dbReference type="NCBI Taxonomy" id="133381"/>
    <lineage>
        <taxon>Eukaryota</taxon>
        <taxon>Fungi</taxon>
        <taxon>Fungi incertae sedis</taxon>
        <taxon>Zoopagomycota</taxon>
        <taxon>Kickxellomycotina</taxon>
        <taxon>Harpellomycetes</taxon>
        <taxon>Harpellales</taxon>
        <taxon>Legeriomycetaceae</taxon>
        <taxon>Smittium</taxon>
    </lineage>
</organism>
<sequence length="152" mass="17700">MYGCSTLNIEISRKEFISDELKPITALEEAVVRPSSKITLENNFLELLSFELMEFIEDEGKKLFPLRNLMNSLLNMIDEGYGPNLISERPSDKDAILEIISKLNEILMNQEDLIYRYRETRDKIVTTQNKKLELRDKVAKSMKRAKRKGNVQ</sequence>
<dbReference type="Proteomes" id="UP000245609">
    <property type="component" value="Unassembled WGS sequence"/>
</dbReference>
<dbReference type="OrthoDB" id="2405722at2759"/>
<evidence type="ECO:0000313" key="3">
    <source>
        <dbReference type="Proteomes" id="UP000245609"/>
    </source>
</evidence>
<dbReference type="EMBL" id="MBFS01002383">
    <property type="protein sequence ID" value="PVU98377.1"/>
    <property type="molecule type" value="Genomic_DNA"/>
</dbReference>
<proteinExistence type="predicted"/>
<name>A0A2T9Z1A7_9FUNG</name>
<protein>
    <submittedName>
        <fullName evidence="1">Uncharacterized protein</fullName>
    </submittedName>
</protein>
<dbReference type="AlphaFoldDB" id="A0A2T9Z1A7"/>
<keyword evidence="3" id="KW-1185">Reference proteome</keyword>
<evidence type="ECO:0000313" key="2">
    <source>
        <dbReference type="EMBL" id="PVV02988.1"/>
    </source>
</evidence>
<comment type="caution">
    <text evidence="1">The sequence shown here is derived from an EMBL/GenBank/DDBJ whole genome shotgun (WGS) entry which is preliminary data.</text>
</comment>